<evidence type="ECO:0000313" key="2">
    <source>
        <dbReference type="Proteomes" id="UP000534286"/>
    </source>
</evidence>
<keyword evidence="2" id="KW-1185">Reference proteome</keyword>
<sequence length="153" mass="15449">MQQPTSRIATGFAVGAGQDRDAGVEGVAGQVSAGEQAQFAAGDEDDVGAVAAQPFGPLGAVDEVRQHLLVRHLAGKRREPDLQPGGCGVPSRGLDPVGFAARDADRGAVQVLGDGPHLPLNNPGVEDGAGVVAVGKDARVVADALATHDLHLQ</sequence>
<organism evidence="1 2">
    <name type="scientific">Streptosporangium album</name>
    <dbReference type="NCBI Taxonomy" id="47479"/>
    <lineage>
        <taxon>Bacteria</taxon>
        <taxon>Bacillati</taxon>
        <taxon>Actinomycetota</taxon>
        <taxon>Actinomycetes</taxon>
        <taxon>Streptosporangiales</taxon>
        <taxon>Streptosporangiaceae</taxon>
        <taxon>Streptosporangium</taxon>
    </lineage>
</organism>
<comment type="caution">
    <text evidence="1">The sequence shown here is derived from an EMBL/GenBank/DDBJ whole genome shotgun (WGS) entry which is preliminary data.</text>
</comment>
<dbReference type="RefSeq" id="WP_246468397.1">
    <property type="nucleotide sequence ID" value="NZ_BAABEK010000056.1"/>
</dbReference>
<accession>A0A7W7WD27</accession>
<dbReference type="AlphaFoldDB" id="A0A7W7WD27"/>
<dbReference type="EMBL" id="JACHJU010000005">
    <property type="protein sequence ID" value="MBB4943272.1"/>
    <property type="molecule type" value="Genomic_DNA"/>
</dbReference>
<dbReference type="Proteomes" id="UP000534286">
    <property type="component" value="Unassembled WGS sequence"/>
</dbReference>
<evidence type="ECO:0000313" key="1">
    <source>
        <dbReference type="EMBL" id="MBB4943272.1"/>
    </source>
</evidence>
<reference evidence="1 2" key="1">
    <citation type="submission" date="2020-08" db="EMBL/GenBank/DDBJ databases">
        <title>Sequencing the genomes of 1000 actinobacteria strains.</title>
        <authorList>
            <person name="Klenk H.-P."/>
        </authorList>
    </citation>
    <scope>NUCLEOTIDE SEQUENCE [LARGE SCALE GENOMIC DNA]</scope>
    <source>
        <strain evidence="1 2">DSM 43023</strain>
    </source>
</reference>
<gene>
    <name evidence="1" type="ORF">FHR32_007672</name>
</gene>
<proteinExistence type="predicted"/>
<protein>
    <submittedName>
        <fullName evidence="1">Uncharacterized protein</fullName>
    </submittedName>
</protein>
<name>A0A7W7WD27_9ACTN</name>